<dbReference type="AlphaFoldDB" id="A0A5C5Z0D2"/>
<keyword evidence="10" id="KW-0067">ATP-binding</keyword>
<reference evidence="22 23" key="1">
    <citation type="submission" date="2019-02" db="EMBL/GenBank/DDBJ databases">
        <title>Deep-cultivation of Planctomycetes and their phenomic and genomic characterization uncovers novel biology.</title>
        <authorList>
            <person name="Wiegand S."/>
            <person name="Jogler M."/>
            <person name="Boedeker C."/>
            <person name="Pinto D."/>
            <person name="Vollmers J."/>
            <person name="Rivas-Marin E."/>
            <person name="Kohn T."/>
            <person name="Peeters S.H."/>
            <person name="Heuer A."/>
            <person name="Rast P."/>
            <person name="Oberbeckmann S."/>
            <person name="Bunk B."/>
            <person name="Jeske O."/>
            <person name="Meyerdierks A."/>
            <person name="Storesund J.E."/>
            <person name="Kallscheuer N."/>
            <person name="Luecker S."/>
            <person name="Lage O.M."/>
            <person name="Pohl T."/>
            <person name="Merkel B.J."/>
            <person name="Hornburger P."/>
            <person name="Mueller R.-W."/>
            <person name="Bruemmer F."/>
            <person name="Labrenz M."/>
            <person name="Spormann A.M."/>
            <person name="Op Den Camp H."/>
            <person name="Overmann J."/>
            <person name="Amann R."/>
            <person name="Jetten M.S.M."/>
            <person name="Mascher T."/>
            <person name="Medema M.H."/>
            <person name="Devos D.P."/>
            <person name="Kaster A.-K."/>
            <person name="Ovreas L."/>
            <person name="Rohde M."/>
            <person name="Galperin M.Y."/>
            <person name="Jogler C."/>
        </authorList>
    </citation>
    <scope>NUCLEOTIDE SEQUENCE [LARGE SCALE GENOMIC DNA]</scope>
    <source>
        <strain evidence="22 23">CA13</strain>
    </source>
</reference>
<keyword evidence="18" id="KW-0175">Coiled coil</keyword>
<comment type="subunit">
    <text evidence="14">At low DSF concentrations, interacts with RpfF.</text>
</comment>
<evidence type="ECO:0000259" key="21">
    <source>
        <dbReference type="PROSITE" id="PS50894"/>
    </source>
</evidence>
<feature type="domain" description="Histidine kinase" evidence="19">
    <location>
        <begin position="233"/>
        <end position="454"/>
    </location>
</feature>
<keyword evidence="5 17" id="KW-0597">Phosphoprotein</keyword>
<protein>
    <recommendedName>
        <fullName evidence="15">Sensory/regulatory protein RpfC</fullName>
        <ecNumber evidence="3">2.7.13.3</ecNumber>
    </recommendedName>
</protein>
<evidence type="ECO:0000256" key="8">
    <source>
        <dbReference type="ARBA" id="ARBA00022741"/>
    </source>
</evidence>
<dbReference type="Gene3D" id="3.30.565.10">
    <property type="entry name" value="Histidine kinase-like ATPase, C-terminal domain"/>
    <property type="match status" value="1"/>
</dbReference>
<dbReference type="EC" id="2.7.13.3" evidence="3"/>
<evidence type="ECO:0000259" key="19">
    <source>
        <dbReference type="PROSITE" id="PS50109"/>
    </source>
</evidence>
<dbReference type="PROSITE" id="PS50894">
    <property type="entry name" value="HPT"/>
    <property type="match status" value="1"/>
</dbReference>
<dbReference type="InterPro" id="IPR005467">
    <property type="entry name" value="His_kinase_dom"/>
</dbReference>
<dbReference type="Pfam" id="PF00512">
    <property type="entry name" value="HisKA"/>
    <property type="match status" value="1"/>
</dbReference>
<evidence type="ECO:0000256" key="2">
    <source>
        <dbReference type="ARBA" id="ARBA00004651"/>
    </source>
</evidence>
<dbReference type="SUPFAM" id="SSF47384">
    <property type="entry name" value="Homodimeric domain of signal transducing histidine kinase"/>
    <property type="match status" value="1"/>
</dbReference>
<keyword evidence="6 22" id="KW-0808">Transferase</keyword>
<feature type="domain" description="Response regulatory" evidence="20">
    <location>
        <begin position="476"/>
        <end position="597"/>
    </location>
</feature>
<evidence type="ECO:0000256" key="5">
    <source>
        <dbReference type="ARBA" id="ARBA00022553"/>
    </source>
</evidence>
<feature type="modified residue" description="4-aspartylphosphate" evidence="17">
    <location>
        <position position="530"/>
    </location>
</feature>
<dbReference type="CDD" id="cd16922">
    <property type="entry name" value="HATPase_EvgS-ArcB-TorS-like"/>
    <property type="match status" value="1"/>
</dbReference>
<keyword evidence="13" id="KW-0472">Membrane</keyword>
<keyword evidence="11" id="KW-1133">Transmembrane helix</keyword>
<evidence type="ECO:0000256" key="3">
    <source>
        <dbReference type="ARBA" id="ARBA00012438"/>
    </source>
</evidence>
<dbReference type="SUPFAM" id="SSF52172">
    <property type="entry name" value="CheY-like"/>
    <property type="match status" value="3"/>
</dbReference>
<dbReference type="FunFam" id="1.10.287.130:FF:000002">
    <property type="entry name" value="Two-component osmosensing histidine kinase"/>
    <property type="match status" value="1"/>
</dbReference>
<gene>
    <name evidence="22" type="primary">barA_3</name>
    <name evidence="22" type="ORF">CA13_15660</name>
</gene>
<evidence type="ECO:0000256" key="6">
    <source>
        <dbReference type="ARBA" id="ARBA00022679"/>
    </source>
</evidence>
<dbReference type="PANTHER" id="PTHR45339:SF1">
    <property type="entry name" value="HYBRID SIGNAL TRANSDUCTION HISTIDINE KINASE J"/>
    <property type="match status" value="1"/>
</dbReference>
<keyword evidence="8" id="KW-0547">Nucleotide-binding</keyword>
<keyword evidence="9 22" id="KW-0418">Kinase</keyword>
<evidence type="ECO:0000256" key="11">
    <source>
        <dbReference type="ARBA" id="ARBA00022989"/>
    </source>
</evidence>
<dbReference type="Pfam" id="PF02518">
    <property type="entry name" value="HATPase_c"/>
    <property type="match status" value="1"/>
</dbReference>
<evidence type="ECO:0000256" key="14">
    <source>
        <dbReference type="ARBA" id="ARBA00064003"/>
    </source>
</evidence>
<evidence type="ECO:0000256" key="10">
    <source>
        <dbReference type="ARBA" id="ARBA00022840"/>
    </source>
</evidence>
<dbReference type="InterPro" id="IPR036641">
    <property type="entry name" value="HPT_dom_sf"/>
</dbReference>
<evidence type="ECO:0000256" key="1">
    <source>
        <dbReference type="ARBA" id="ARBA00000085"/>
    </source>
</evidence>
<dbReference type="CDD" id="cd00156">
    <property type="entry name" value="REC"/>
    <property type="match status" value="1"/>
</dbReference>
<dbReference type="Gene3D" id="1.20.120.160">
    <property type="entry name" value="HPT domain"/>
    <property type="match status" value="1"/>
</dbReference>
<dbReference type="EMBL" id="SJPJ01000001">
    <property type="protein sequence ID" value="TWT80153.1"/>
    <property type="molecule type" value="Genomic_DNA"/>
</dbReference>
<evidence type="ECO:0000256" key="7">
    <source>
        <dbReference type="ARBA" id="ARBA00022692"/>
    </source>
</evidence>
<dbReference type="PRINTS" id="PR00344">
    <property type="entry name" value="BCTRLSENSOR"/>
</dbReference>
<feature type="modified residue" description="4-aspartylphosphate" evidence="17">
    <location>
        <position position="678"/>
    </location>
</feature>
<comment type="caution">
    <text evidence="22">The sequence shown here is derived from an EMBL/GenBank/DDBJ whole genome shotgun (WGS) entry which is preliminary data.</text>
</comment>
<dbReference type="InterPro" id="IPR003594">
    <property type="entry name" value="HATPase_dom"/>
</dbReference>
<accession>A0A5C5Z0D2</accession>
<dbReference type="PROSITE" id="PS50110">
    <property type="entry name" value="RESPONSE_REGULATORY"/>
    <property type="match status" value="3"/>
</dbReference>
<dbReference type="PANTHER" id="PTHR45339">
    <property type="entry name" value="HYBRID SIGNAL TRANSDUCTION HISTIDINE KINASE J"/>
    <property type="match status" value="1"/>
</dbReference>
<evidence type="ECO:0000313" key="22">
    <source>
        <dbReference type="EMBL" id="TWT80153.1"/>
    </source>
</evidence>
<dbReference type="SUPFAM" id="SSF47226">
    <property type="entry name" value="Histidine-containing phosphotransfer domain, HPT domain"/>
    <property type="match status" value="1"/>
</dbReference>
<dbReference type="RefSeq" id="WP_146395234.1">
    <property type="nucleotide sequence ID" value="NZ_SJPJ01000001.1"/>
</dbReference>
<feature type="coiled-coil region" evidence="18">
    <location>
        <begin position="189"/>
        <end position="226"/>
    </location>
</feature>
<dbReference type="GO" id="GO:0005886">
    <property type="term" value="C:plasma membrane"/>
    <property type="evidence" value="ECO:0007669"/>
    <property type="project" value="UniProtKB-SubCell"/>
</dbReference>
<feature type="modified residue" description="4-aspartylphosphate" evidence="17">
    <location>
        <position position="89"/>
    </location>
</feature>
<dbReference type="Pfam" id="PF01627">
    <property type="entry name" value="Hpt"/>
    <property type="match status" value="1"/>
</dbReference>
<dbReference type="SMART" id="SM00448">
    <property type="entry name" value="REC"/>
    <property type="match status" value="3"/>
</dbReference>
<dbReference type="Gene3D" id="3.40.50.2300">
    <property type="match status" value="3"/>
</dbReference>
<feature type="modified residue" description="Phosphohistidine" evidence="16">
    <location>
        <position position="821"/>
    </location>
</feature>
<dbReference type="GO" id="GO:0000155">
    <property type="term" value="F:phosphorelay sensor kinase activity"/>
    <property type="evidence" value="ECO:0007669"/>
    <property type="project" value="InterPro"/>
</dbReference>
<evidence type="ECO:0000256" key="4">
    <source>
        <dbReference type="ARBA" id="ARBA00022475"/>
    </source>
</evidence>
<dbReference type="CDD" id="cd17546">
    <property type="entry name" value="REC_hyHK_CKI1_RcsC-like"/>
    <property type="match status" value="1"/>
</dbReference>
<dbReference type="SMART" id="SM00073">
    <property type="entry name" value="HPT"/>
    <property type="match status" value="1"/>
</dbReference>
<dbReference type="GO" id="GO:0005524">
    <property type="term" value="F:ATP binding"/>
    <property type="evidence" value="ECO:0007669"/>
    <property type="project" value="UniProtKB-KW"/>
</dbReference>
<evidence type="ECO:0000256" key="16">
    <source>
        <dbReference type="PROSITE-ProRule" id="PRU00110"/>
    </source>
</evidence>
<dbReference type="InterPro" id="IPR004358">
    <property type="entry name" value="Sig_transdc_His_kin-like_C"/>
</dbReference>
<feature type="domain" description="HPt" evidence="21">
    <location>
        <begin position="782"/>
        <end position="877"/>
    </location>
</feature>
<dbReference type="OrthoDB" id="9762493at2"/>
<proteinExistence type="predicted"/>
<comment type="subcellular location">
    <subcellularLocation>
        <location evidence="2">Cell membrane</location>
        <topology evidence="2">Multi-pass membrane protein</topology>
    </subcellularLocation>
</comment>
<dbReference type="Pfam" id="PF00072">
    <property type="entry name" value="Response_reg"/>
    <property type="match status" value="3"/>
</dbReference>
<evidence type="ECO:0000313" key="23">
    <source>
        <dbReference type="Proteomes" id="UP000315010"/>
    </source>
</evidence>
<dbReference type="InterPro" id="IPR036097">
    <property type="entry name" value="HisK_dim/P_sf"/>
</dbReference>
<dbReference type="SMART" id="SM00387">
    <property type="entry name" value="HATPase_c"/>
    <property type="match status" value="1"/>
</dbReference>
<dbReference type="CDD" id="cd00082">
    <property type="entry name" value="HisKA"/>
    <property type="match status" value="1"/>
</dbReference>
<dbReference type="InterPro" id="IPR036890">
    <property type="entry name" value="HATPase_C_sf"/>
</dbReference>
<dbReference type="CDD" id="cd00088">
    <property type="entry name" value="HPT"/>
    <property type="match status" value="1"/>
</dbReference>
<evidence type="ECO:0000256" key="18">
    <source>
        <dbReference type="SAM" id="Coils"/>
    </source>
</evidence>
<dbReference type="SUPFAM" id="SSF55874">
    <property type="entry name" value="ATPase domain of HSP90 chaperone/DNA topoisomerase II/histidine kinase"/>
    <property type="match status" value="1"/>
</dbReference>
<feature type="domain" description="Response regulatory" evidence="20">
    <location>
        <begin position="12"/>
        <end position="158"/>
    </location>
</feature>
<dbReference type="PROSITE" id="PS50109">
    <property type="entry name" value="HIS_KIN"/>
    <property type="match status" value="1"/>
</dbReference>
<keyword evidence="4" id="KW-1003">Cell membrane</keyword>
<evidence type="ECO:0000256" key="15">
    <source>
        <dbReference type="ARBA" id="ARBA00068150"/>
    </source>
</evidence>
<feature type="domain" description="Response regulatory" evidence="20">
    <location>
        <begin position="629"/>
        <end position="748"/>
    </location>
</feature>
<dbReference type="Proteomes" id="UP000315010">
    <property type="component" value="Unassembled WGS sequence"/>
</dbReference>
<keyword evidence="12" id="KW-0902">Two-component regulatory system</keyword>
<dbReference type="InterPro" id="IPR008207">
    <property type="entry name" value="Sig_transdc_His_kin_Hpt_dom"/>
</dbReference>
<dbReference type="SMART" id="SM00388">
    <property type="entry name" value="HisKA"/>
    <property type="match status" value="1"/>
</dbReference>
<evidence type="ECO:0000256" key="13">
    <source>
        <dbReference type="ARBA" id="ARBA00023136"/>
    </source>
</evidence>
<keyword evidence="7" id="KW-0812">Transmembrane</keyword>
<evidence type="ECO:0000259" key="20">
    <source>
        <dbReference type="PROSITE" id="PS50110"/>
    </source>
</evidence>
<organism evidence="22 23">
    <name type="scientific">Novipirellula herctigrandis</name>
    <dbReference type="NCBI Taxonomy" id="2527986"/>
    <lineage>
        <taxon>Bacteria</taxon>
        <taxon>Pseudomonadati</taxon>
        <taxon>Planctomycetota</taxon>
        <taxon>Planctomycetia</taxon>
        <taxon>Pirellulales</taxon>
        <taxon>Pirellulaceae</taxon>
        <taxon>Novipirellula</taxon>
    </lineage>
</organism>
<evidence type="ECO:0000256" key="12">
    <source>
        <dbReference type="ARBA" id="ARBA00023012"/>
    </source>
</evidence>
<dbReference type="InterPro" id="IPR001789">
    <property type="entry name" value="Sig_transdc_resp-reg_receiver"/>
</dbReference>
<evidence type="ECO:0000256" key="9">
    <source>
        <dbReference type="ARBA" id="ARBA00022777"/>
    </source>
</evidence>
<name>A0A5C5Z0D2_9BACT</name>
<dbReference type="InterPro" id="IPR011006">
    <property type="entry name" value="CheY-like_superfamily"/>
</dbReference>
<comment type="catalytic activity">
    <reaction evidence="1">
        <text>ATP + protein L-histidine = ADP + protein N-phospho-L-histidine.</text>
        <dbReference type="EC" id="2.7.13.3"/>
    </reaction>
</comment>
<dbReference type="InterPro" id="IPR003661">
    <property type="entry name" value="HisK_dim/P_dom"/>
</dbReference>
<evidence type="ECO:0000256" key="17">
    <source>
        <dbReference type="PROSITE-ProRule" id="PRU00169"/>
    </source>
</evidence>
<sequence>MINPDLHTEPLRILLVDDNRSIHEDFRRILAPKELDEISEDEEALFGKPEQIGPRVRFELASAYQGKDAFEMVKTSLEENRPYAMAFVDIRMPPGWDGVKTLEHIQTVDDEIQLVICSAHSDYSWRELVQKFGHHDRLLILKKPFHNSEALQMAWTLSKKWQLGRAVKDQQASLEMKVVEKTAELQDACKALEEQKTFILSQNANLEELYRDAQEARRVSESANRAKSEFLANMSHEVRTPMNGILGLTGLLLKSALTDRQRRHLEMVQTSADSLMGVLNDILDFSKIEAGKLELDPVTFDLRELAGDAMKMFGLRAHEKGLELTTRIKPAIPEMLIGDSGRLRQILVNLIGNSLKFTHEGQVSLTVDVEHRVDDNLSLYFTVEDTGVGIDPEKQQAVFEAFTQADGTMTRRYGGTGLGLAITRRLVEIMGGRVWMESDVGKGSAFHFIVKLQAAPEEAMAKMRSARRVVSLDGLRVLVVDDNETNRLVLEEMAFAWQMKPSVAVGGQQAIEAIIAAKEQGNPFSLVLLDAHMPGINGFQVARHIRQNLAMPDVALLVLSSNDSSSAVELNKELGIAATLVKPIKQSELLDSIIAVTQSSVIADETITASNTGNTEFASLEQSRIRPLKILLAEDNYVNQQVMIRILEQEKHEVIIVDNGRDAYEQAIAQHFDVVLMDVQMPEIDGIEATSAIRKDERAGGTRRIPIIALTAHAMKGDREKCLEAGMDAYVSKPIDADKLTVVMANLVDQASDAAPPPPPPPIRSPEESLDLEGVMKRVGNDKEFLATMLDIFREDYPKHLSEMRLAFSEHDPERIAKAAHTIKGSASNLGGLQVQNVASNIECLARQDELPEGTIAIAELETRIDQMLDALSTFVG</sequence>
<dbReference type="FunFam" id="3.30.565.10:FF:000010">
    <property type="entry name" value="Sensor histidine kinase RcsC"/>
    <property type="match status" value="1"/>
</dbReference>
<dbReference type="Gene3D" id="1.10.287.130">
    <property type="match status" value="1"/>
</dbReference>
<keyword evidence="23" id="KW-1185">Reference proteome</keyword>